<accession>A0A327X611</accession>
<dbReference type="Pfam" id="PF00578">
    <property type="entry name" value="AhpC-TSA"/>
    <property type="match status" value="1"/>
</dbReference>
<feature type="domain" description="Thioredoxin" evidence="6">
    <location>
        <begin position="243"/>
        <end position="382"/>
    </location>
</feature>
<keyword evidence="7" id="KW-0413">Isomerase</keyword>
<dbReference type="Gene3D" id="3.40.30.10">
    <property type="entry name" value="Glutaredoxin"/>
    <property type="match status" value="1"/>
</dbReference>
<dbReference type="OrthoDB" id="6399635at2"/>
<dbReference type="InterPro" id="IPR025380">
    <property type="entry name" value="DUF4369"/>
</dbReference>
<dbReference type="InterPro" id="IPR050553">
    <property type="entry name" value="Thioredoxin_ResA/DsbE_sf"/>
</dbReference>
<keyword evidence="4" id="KW-0676">Redox-active center</keyword>
<dbReference type="AlphaFoldDB" id="A0A327X611"/>
<keyword evidence="2" id="KW-0201">Cytochrome c-type biogenesis</keyword>
<dbReference type="GO" id="GO:0016209">
    <property type="term" value="F:antioxidant activity"/>
    <property type="evidence" value="ECO:0007669"/>
    <property type="project" value="InterPro"/>
</dbReference>
<keyword evidence="3" id="KW-1015">Disulfide bond</keyword>
<feature type="chain" id="PRO_5016327948" evidence="5">
    <location>
        <begin position="23"/>
        <end position="382"/>
    </location>
</feature>
<dbReference type="InterPro" id="IPR017937">
    <property type="entry name" value="Thioredoxin_CS"/>
</dbReference>
<dbReference type="PANTHER" id="PTHR42852:SF6">
    <property type="entry name" value="THIOL:DISULFIDE INTERCHANGE PROTEIN DSBE"/>
    <property type="match status" value="1"/>
</dbReference>
<dbReference type="Proteomes" id="UP000248790">
    <property type="component" value="Unassembled WGS sequence"/>
</dbReference>
<dbReference type="SUPFAM" id="SSF52833">
    <property type="entry name" value="Thioredoxin-like"/>
    <property type="match status" value="1"/>
</dbReference>
<dbReference type="PANTHER" id="PTHR42852">
    <property type="entry name" value="THIOL:DISULFIDE INTERCHANGE PROTEIN DSBE"/>
    <property type="match status" value="1"/>
</dbReference>
<reference evidence="7 8" key="1">
    <citation type="submission" date="2018-06" db="EMBL/GenBank/DDBJ databases">
        <title>Genomic Encyclopedia of Archaeal and Bacterial Type Strains, Phase II (KMG-II): from individual species to whole genera.</title>
        <authorList>
            <person name="Goeker M."/>
        </authorList>
    </citation>
    <scope>NUCLEOTIDE SEQUENCE [LARGE SCALE GENOMIC DNA]</scope>
    <source>
        <strain evidence="7 8">DSM 21851</strain>
    </source>
</reference>
<sequence>MKKNRIGFAVLMALALPWTALAQSAGKEFTVSGTVQNFKPGSKAYLETNEQLSRKLDSTQIDAEGKFTLKGRELNGGSFYKLNLANEQVSSLLVDGGENLTVTADAKDKSKLQVKGSVNMEFYPKIVEIDVMMREKHKAWQKRAAAAASKNDFKAGQAIDQEVVTENQKVIETVKAMIPQMGTSTVAMISLKYLDPKEHFDMYESLAQKMQQAGIKSKQAQAFINFVNMTKAETTAQANQVAIVEGALAPDVTLENAQGQPVSLSSLRGKYVLIDFWASWCGPCRQENPNVVRVYNKYKDKGFEVYSISLDDSRDKWLKAVQADGMIWTNVLGKKNGSAPVAQQYSIQVIPTTYLLDKEGKIIAKNLRGQALEQKLSEILDK</sequence>
<evidence type="ECO:0000256" key="4">
    <source>
        <dbReference type="ARBA" id="ARBA00023284"/>
    </source>
</evidence>
<evidence type="ECO:0000256" key="2">
    <source>
        <dbReference type="ARBA" id="ARBA00022748"/>
    </source>
</evidence>
<dbReference type="RefSeq" id="WP_111626332.1">
    <property type="nucleotide sequence ID" value="NZ_QLMC01000001.1"/>
</dbReference>
<evidence type="ECO:0000256" key="3">
    <source>
        <dbReference type="ARBA" id="ARBA00023157"/>
    </source>
</evidence>
<evidence type="ECO:0000256" key="1">
    <source>
        <dbReference type="ARBA" id="ARBA00004196"/>
    </source>
</evidence>
<evidence type="ECO:0000313" key="7">
    <source>
        <dbReference type="EMBL" id="RAK02109.1"/>
    </source>
</evidence>
<dbReference type="CDD" id="cd02966">
    <property type="entry name" value="TlpA_like_family"/>
    <property type="match status" value="1"/>
</dbReference>
<name>A0A327X611_LARAB</name>
<dbReference type="InterPro" id="IPR013766">
    <property type="entry name" value="Thioredoxin_domain"/>
</dbReference>
<keyword evidence="8" id="KW-1185">Reference proteome</keyword>
<dbReference type="GO" id="GO:0016491">
    <property type="term" value="F:oxidoreductase activity"/>
    <property type="evidence" value="ECO:0007669"/>
    <property type="project" value="InterPro"/>
</dbReference>
<evidence type="ECO:0000259" key="6">
    <source>
        <dbReference type="PROSITE" id="PS51352"/>
    </source>
</evidence>
<gene>
    <name evidence="7" type="ORF">LX87_00224</name>
</gene>
<dbReference type="PROSITE" id="PS51352">
    <property type="entry name" value="THIOREDOXIN_2"/>
    <property type="match status" value="1"/>
</dbReference>
<dbReference type="EMBL" id="QLMC01000001">
    <property type="protein sequence ID" value="RAK02109.1"/>
    <property type="molecule type" value="Genomic_DNA"/>
</dbReference>
<dbReference type="InterPro" id="IPR036249">
    <property type="entry name" value="Thioredoxin-like_sf"/>
</dbReference>
<dbReference type="GO" id="GO:0016853">
    <property type="term" value="F:isomerase activity"/>
    <property type="evidence" value="ECO:0007669"/>
    <property type="project" value="UniProtKB-KW"/>
</dbReference>
<dbReference type="GO" id="GO:0030313">
    <property type="term" value="C:cell envelope"/>
    <property type="evidence" value="ECO:0007669"/>
    <property type="project" value="UniProtKB-SubCell"/>
</dbReference>
<protein>
    <submittedName>
        <fullName evidence="7">Thiol-disulfide isomerase/thioredoxin</fullName>
    </submittedName>
</protein>
<comment type="caution">
    <text evidence="7">The sequence shown here is derived from an EMBL/GenBank/DDBJ whole genome shotgun (WGS) entry which is preliminary data.</text>
</comment>
<dbReference type="PROSITE" id="PS00194">
    <property type="entry name" value="THIOREDOXIN_1"/>
    <property type="match status" value="1"/>
</dbReference>
<proteinExistence type="predicted"/>
<feature type="signal peptide" evidence="5">
    <location>
        <begin position="1"/>
        <end position="22"/>
    </location>
</feature>
<dbReference type="Pfam" id="PF14289">
    <property type="entry name" value="DUF4369"/>
    <property type="match status" value="1"/>
</dbReference>
<evidence type="ECO:0000313" key="8">
    <source>
        <dbReference type="Proteomes" id="UP000248790"/>
    </source>
</evidence>
<dbReference type="InterPro" id="IPR000866">
    <property type="entry name" value="AhpC/TSA"/>
</dbReference>
<evidence type="ECO:0000256" key="5">
    <source>
        <dbReference type="SAM" id="SignalP"/>
    </source>
</evidence>
<dbReference type="GO" id="GO:0017004">
    <property type="term" value="P:cytochrome complex assembly"/>
    <property type="evidence" value="ECO:0007669"/>
    <property type="project" value="UniProtKB-KW"/>
</dbReference>
<keyword evidence="5" id="KW-0732">Signal</keyword>
<comment type="subcellular location">
    <subcellularLocation>
        <location evidence="1">Cell envelope</location>
    </subcellularLocation>
</comment>
<organism evidence="7 8">
    <name type="scientific">Larkinella arboricola</name>
    <dbReference type="NCBI Taxonomy" id="643671"/>
    <lineage>
        <taxon>Bacteria</taxon>
        <taxon>Pseudomonadati</taxon>
        <taxon>Bacteroidota</taxon>
        <taxon>Cytophagia</taxon>
        <taxon>Cytophagales</taxon>
        <taxon>Spirosomataceae</taxon>
        <taxon>Larkinella</taxon>
    </lineage>
</organism>